<keyword evidence="4 5" id="KW-0539">Nucleus</keyword>
<feature type="compositionally biased region" description="Basic and acidic residues" evidence="6">
    <location>
        <begin position="2070"/>
        <end position="2091"/>
    </location>
</feature>
<evidence type="ECO:0000256" key="1">
    <source>
        <dbReference type="ARBA" id="ARBA00004123"/>
    </source>
</evidence>
<feature type="compositionally biased region" description="Polar residues" evidence="6">
    <location>
        <begin position="291"/>
        <end position="303"/>
    </location>
</feature>
<evidence type="ECO:0000259" key="8">
    <source>
        <dbReference type="SMART" id="SM00761"/>
    </source>
</evidence>
<feature type="compositionally biased region" description="Polar residues" evidence="6">
    <location>
        <begin position="898"/>
        <end position="907"/>
    </location>
</feature>
<dbReference type="GO" id="GO:0003714">
    <property type="term" value="F:transcription corepressor activity"/>
    <property type="evidence" value="ECO:0007669"/>
    <property type="project" value="InterPro"/>
</dbReference>
<dbReference type="FunFam" id="1.20.1160.11:FF:000001">
    <property type="entry name" value="Paired amphipathic helix protein Sin3"/>
    <property type="match status" value="1"/>
</dbReference>
<feature type="region of interest" description="Disordered" evidence="6">
    <location>
        <begin position="2070"/>
        <end position="2110"/>
    </location>
</feature>
<evidence type="ECO:0000256" key="4">
    <source>
        <dbReference type="ARBA" id="ARBA00023242"/>
    </source>
</evidence>
<evidence type="ECO:0000256" key="5">
    <source>
        <dbReference type="PROSITE-ProRule" id="PRU00810"/>
    </source>
</evidence>
<dbReference type="Pfam" id="PF08295">
    <property type="entry name" value="Sin3_corepress"/>
    <property type="match status" value="1"/>
</dbReference>
<reference evidence="9" key="1">
    <citation type="journal article" date="2023" name="Mol. Phylogenet. Evol.">
        <title>Genome-scale phylogeny and comparative genomics of the fungal order Sordariales.</title>
        <authorList>
            <person name="Hensen N."/>
            <person name="Bonometti L."/>
            <person name="Westerberg I."/>
            <person name="Brannstrom I.O."/>
            <person name="Guillou S."/>
            <person name="Cros-Aarteil S."/>
            <person name="Calhoun S."/>
            <person name="Haridas S."/>
            <person name="Kuo A."/>
            <person name="Mondo S."/>
            <person name="Pangilinan J."/>
            <person name="Riley R."/>
            <person name="LaButti K."/>
            <person name="Andreopoulos B."/>
            <person name="Lipzen A."/>
            <person name="Chen C."/>
            <person name="Yan M."/>
            <person name="Daum C."/>
            <person name="Ng V."/>
            <person name="Clum A."/>
            <person name="Steindorff A."/>
            <person name="Ohm R.A."/>
            <person name="Martin F."/>
            <person name="Silar P."/>
            <person name="Natvig D.O."/>
            <person name="Lalanne C."/>
            <person name="Gautier V."/>
            <person name="Ament-Velasquez S.L."/>
            <person name="Kruys A."/>
            <person name="Hutchinson M.I."/>
            <person name="Powell A.J."/>
            <person name="Barry K."/>
            <person name="Miller A.N."/>
            <person name="Grigoriev I.V."/>
            <person name="Debuchy R."/>
            <person name="Gladieux P."/>
            <person name="Hiltunen Thoren M."/>
            <person name="Johannesson H."/>
        </authorList>
    </citation>
    <scope>NUCLEOTIDE SEQUENCE</scope>
    <source>
        <strain evidence="9">CBS 532.94</strain>
    </source>
</reference>
<comment type="caution">
    <text evidence="9">The sequence shown here is derived from an EMBL/GenBank/DDBJ whole genome shotgun (WGS) entry which is preliminary data.</text>
</comment>
<dbReference type="Proteomes" id="UP001303760">
    <property type="component" value="Unassembled WGS sequence"/>
</dbReference>
<dbReference type="PANTHER" id="PTHR12346:SF0">
    <property type="entry name" value="SIN3A, ISOFORM G"/>
    <property type="match status" value="1"/>
</dbReference>
<gene>
    <name evidence="9" type="ORF">C8A03DRAFT_30289</name>
</gene>
<dbReference type="InterPro" id="IPR039774">
    <property type="entry name" value="Sin3-like"/>
</dbReference>
<evidence type="ECO:0000256" key="7">
    <source>
        <dbReference type="SAM" id="Phobius"/>
    </source>
</evidence>
<feature type="transmembrane region" description="Helical" evidence="7">
    <location>
        <begin position="66"/>
        <end position="87"/>
    </location>
</feature>
<dbReference type="FunFam" id="1.20.1160.11:FF:000003">
    <property type="entry name" value="Paired amphipathic helix SIN3-like protein"/>
    <property type="match status" value="1"/>
</dbReference>
<dbReference type="SUPFAM" id="SSF47762">
    <property type="entry name" value="PAH2 domain"/>
    <property type="match status" value="3"/>
</dbReference>
<dbReference type="PROSITE" id="PS51477">
    <property type="entry name" value="PAH"/>
    <property type="match status" value="2"/>
</dbReference>
<evidence type="ECO:0000313" key="10">
    <source>
        <dbReference type="Proteomes" id="UP001303760"/>
    </source>
</evidence>
<feature type="region of interest" description="Disordered" evidence="6">
    <location>
        <begin position="284"/>
        <end position="304"/>
    </location>
</feature>
<dbReference type="GO" id="GO:0000122">
    <property type="term" value="P:negative regulation of transcription by RNA polymerase II"/>
    <property type="evidence" value="ECO:0007669"/>
    <property type="project" value="TreeGrafter"/>
</dbReference>
<dbReference type="Gene3D" id="1.20.1160.11">
    <property type="entry name" value="Paired amphipathic helix"/>
    <property type="match status" value="3"/>
</dbReference>
<sequence>MALFARPYFRRIWIVQEMIAAPLSSKLYCGGLDPVPWTTLTAAVAFLDHSGWRPAIESRYGGQNNLSFILIILSIGMAWMQGAGTMADRLLIRHKAQQTRRFEASDPRDKVFALIGIINDFDHRDLLGEDSPEGHGAPRIVTQGDTVRATFKLDERGRSAEDIAIETLQDNSDEAIKKLFVSLRDLLRACGLLADVILHPDDSSFLEDYAAIMNNAIDGINYVGVFRQDSNKISLDHQRAGNFAWNVLNMFSSGITTCLKQIDLRGTDHFVPLCSLPEIRDELEQKRASDQAESSKAQTSEPTVSFVGDREALEGFAYNVKFERQYPDWAWSAAGWAMPMYDRPVEQIFTEYTVKCIQDDGNLDILSDVEDRSLRTIPGLPSWVPDFSFPLALTPMAAWKRSKNEGFYSASGSSKADPKWTVQNGGAEIALAGCQIDEISALASEGSATENTIIQQPQEWASMIEQMPADYPSGCHKIEALWRTLIGDRGAGDQYPAPAEYGDHYETLQALIRMNQELDRRIESGEDGGAAARNLCQEYEIHPADLPRLMAEKAEFQRAMAEVVLGRRLFVTKRGYIGAGPLGFEQPRKMNSQSLHGGSGFDRDRDRDRDRDLDEQRHRALHQDDIARRERERERDRHRERDRDREREEAERQHREAYPPNAPHHSSAGSLPIHQPVASRISNSITGPGGLLANHGNSGPSIPIGAPSAPAPGFGGSVHSESGRPPQQHSGPGTASTLQHQLFAPIAHGPSGPNNSLGGSGGPAIFGPPLQQDNSRAMPRDGVGGMQQLPFGSGMGPGHAMPSGPGGMPQGQQPILNDALSYLDQVKVQFHEQPDVYNRFLDIMKDFKSQTIDTPGVISRVSELFAGHPNLIQGFNTFLPPGYRIECGLENNPNSIRVTTPSGSTIHSIGASRAGQHETTQPAAGPAQGFLNTRAAWQPPLAHSVESPEATFSVPAQSGPSGFSGSIQGAPFDGTSPLQQRSVPAAQTGTPMNHAPAPRTAHTPTPAASAPSANSSAAQQASLEKRGPVEFNHAISYVNKIKASKSSVLLFNRFQDKPEIYKQFLEILQTYQREQKPIQDVYSQVTSLFHTAPDLLEDFKQFLPESAAQTRSAGQRPEESMPMAVTTPTPQPGHPARDGPKMPPVGNFAPPASASKESKKRRPEKAAPAPAQATPEQAQMSSLRGTLPAAQPANKRAKMAHKPNTAESAFIEPTLTPVMPEPLAPTPLAVSTQDDLAFFEKVKKHIGNRTATTEFLKLLNLWNQDLITKDVLIYKANQFMGGNPELLNALRNLIRLDMGDDVIENRPEPPTGRVSLSNCRGFGPSYRLLPKRERLKPCSGRDELCRSVLNDEWASHPTWASEDSGFVAHRKNAYEESLHRIEEERHDYDFFIEANQKCIQLLEPIAQQMLSLPASERPNFKMPAGLGGQSTSIYKRVLKKIYGPEKGCEVANDMFKSPFTVVPVVMARLKQKDEEWRFTQREWEKVWQSQTEVMHLKSLDHMGIQVKSNDKRSLAAKHLVDVIKTKHEEQRRIRVAKGKTPRYQFAYLFKDEDLLLDLLRFMVIFANVGGQHNAQERRRILEFFETFIPAFFDLPEDKVMEKLADIDQDSAEEDEDEPTPIELTNGRTRRNGKKSDLLRGVLDPGRNGSRSRGQKEGSAASGSKETTPEVGSANEEEMPDAPEDSSVPEVSNGRWLPTVPGPIIVEKSRGGKGSSLVDLDGELKADAPFARAWYNFYCNQNIYVFFTIFQTLFKRLEDVKLSKDSVLEEMRREKAEKPAKILGLVHEGMNYFDSEDPATFWPKTVELIEDFITGEIDENRYQDVLRHYYLKKGWKLYTIQDLLKTLCRLALSCNNPDAKGEKTKELVKAYLESRQQTETSFQNEISMRKFAEKCIKDGEMFVIAWYPAKKEATVRWLQKDETTFYMDEMERIQQWQYYISSYMRIEHTEGIVRSRLQKVLLERNLPSDAKDSSEEGYTPKPLVIHEGLVVRICLNSSKMVFEKGTSDYFIYNNSAAGQHNDEEEEEYEEKQAFRREMRAEKIKEAMVTNNAWMKGLSHEEVQKVNNEFQKWKQSDDIRPSQEDAAAPERRGVAARGTGHQEEATDAENKL</sequence>
<feature type="compositionally biased region" description="Polar residues" evidence="6">
    <location>
        <begin position="954"/>
        <end position="967"/>
    </location>
</feature>
<evidence type="ECO:0000256" key="6">
    <source>
        <dbReference type="SAM" id="MobiDB-lite"/>
    </source>
</evidence>
<comment type="subcellular location">
    <subcellularLocation>
        <location evidence="1 5">Nucleus</location>
    </subcellularLocation>
</comment>
<keyword evidence="7" id="KW-0472">Membrane</keyword>
<name>A0AAN7HGX5_9PEZI</name>
<feature type="region of interest" description="Disordered" evidence="6">
    <location>
        <begin position="1106"/>
        <end position="1182"/>
    </location>
</feature>
<evidence type="ECO:0000313" key="9">
    <source>
        <dbReference type="EMBL" id="KAK4241565.1"/>
    </source>
</evidence>
<feature type="compositionally biased region" description="Low complexity" evidence="6">
    <location>
        <begin position="1166"/>
        <end position="1179"/>
    </location>
</feature>
<feature type="compositionally biased region" description="Polar residues" evidence="6">
    <location>
        <begin position="725"/>
        <end position="740"/>
    </location>
</feature>
<keyword evidence="7" id="KW-1133">Transmembrane helix</keyword>
<feature type="compositionally biased region" description="Acidic residues" evidence="6">
    <location>
        <begin position="1674"/>
        <end position="1683"/>
    </location>
</feature>
<feature type="region of interest" description="Disordered" evidence="6">
    <location>
        <begin position="898"/>
        <end position="927"/>
    </location>
</feature>
<feature type="region of interest" description="Disordered" evidence="6">
    <location>
        <begin position="941"/>
        <end position="1024"/>
    </location>
</feature>
<feature type="compositionally biased region" description="Basic and acidic residues" evidence="6">
    <location>
        <begin position="601"/>
        <end position="657"/>
    </location>
</feature>
<feature type="region of interest" description="Disordered" evidence="6">
    <location>
        <begin position="580"/>
        <end position="812"/>
    </location>
</feature>
<feature type="compositionally biased region" description="Low complexity" evidence="6">
    <location>
        <begin position="993"/>
        <end position="1022"/>
    </location>
</feature>
<dbReference type="EMBL" id="MU860020">
    <property type="protein sequence ID" value="KAK4241565.1"/>
    <property type="molecule type" value="Genomic_DNA"/>
</dbReference>
<accession>A0AAN7HGX5</accession>
<dbReference type="Pfam" id="PF02671">
    <property type="entry name" value="PAH"/>
    <property type="match status" value="3"/>
</dbReference>
<evidence type="ECO:0000256" key="2">
    <source>
        <dbReference type="ARBA" id="ARBA00022491"/>
    </source>
</evidence>
<dbReference type="InterPro" id="IPR031693">
    <property type="entry name" value="Sin3_C"/>
</dbReference>
<dbReference type="InterPro" id="IPR013194">
    <property type="entry name" value="HDAC_interact_dom"/>
</dbReference>
<dbReference type="Pfam" id="PF16879">
    <property type="entry name" value="Sin3a_C"/>
    <property type="match status" value="1"/>
</dbReference>
<reference evidence="9" key="2">
    <citation type="submission" date="2023-05" db="EMBL/GenBank/DDBJ databases">
        <authorList>
            <consortium name="Lawrence Berkeley National Laboratory"/>
            <person name="Steindorff A."/>
            <person name="Hensen N."/>
            <person name="Bonometti L."/>
            <person name="Westerberg I."/>
            <person name="Brannstrom I.O."/>
            <person name="Guillou S."/>
            <person name="Cros-Aarteil S."/>
            <person name="Calhoun S."/>
            <person name="Haridas S."/>
            <person name="Kuo A."/>
            <person name="Mondo S."/>
            <person name="Pangilinan J."/>
            <person name="Riley R."/>
            <person name="Labutti K."/>
            <person name="Andreopoulos B."/>
            <person name="Lipzen A."/>
            <person name="Chen C."/>
            <person name="Yanf M."/>
            <person name="Daum C."/>
            <person name="Ng V."/>
            <person name="Clum A."/>
            <person name="Ohm R."/>
            <person name="Martin F."/>
            <person name="Silar P."/>
            <person name="Natvig D."/>
            <person name="Lalanne C."/>
            <person name="Gautier V."/>
            <person name="Ament-Velasquez S.L."/>
            <person name="Kruys A."/>
            <person name="Hutchinson M.I."/>
            <person name="Powell A.J."/>
            <person name="Barry K."/>
            <person name="Miller A.N."/>
            <person name="Grigoriev I.V."/>
            <person name="Debuchy R."/>
            <person name="Gladieux P."/>
            <person name="Thoren M.H."/>
            <person name="Johannesson H."/>
        </authorList>
    </citation>
    <scope>NUCLEOTIDE SEQUENCE</scope>
    <source>
        <strain evidence="9">CBS 532.94</strain>
    </source>
</reference>
<feature type="compositionally biased region" description="Basic and acidic residues" evidence="6">
    <location>
        <begin position="2098"/>
        <end position="2110"/>
    </location>
</feature>
<feature type="region of interest" description="Disordered" evidence="6">
    <location>
        <begin position="1608"/>
        <end position="1695"/>
    </location>
</feature>
<feature type="compositionally biased region" description="Acidic residues" evidence="6">
    <location>
        <begin position="1608"/>
        <end position="1619"/>
    </location>
</feature>
<keyword evidence="2" id="KW-0678">Repressor</keyword>
<keyword evidence="3" id="KW-0677">Repeat</keyword>
<dbReference type="GO" id="GO:0033698">
    <property type="term" value="C:Rpd3L complex"/>
    <property type="evidence" value="ECO:0007669"/>
    <property type="project" value="UniProtKB-ARBA"/>
</dbReference>
<feature type="domain" description="Histone deacetylase interacting" evidence="8">
    <location>
        <begin position="1318"/>
        <end position="1419"/>
    </location>
</feature>
<keyword evidence="10" id="KW-1185">Reference proteome</keyword>
<evidence type="ECO:0000256" key="3">
    <source>
        <dbReference type="ARBA" id="ARBA00022737"/>
    </source>
</evidence>
<dbReference type="SMART" id="SM00761">
    <property type="entry name" value="HDAC_interact"/>
    <property type="match status" value="1"/>
</dbReference>
<dbReference type="PANTHER" id="PTHR12346">
    <property type="entry name" value="SIN3B-RELATED"/>
    <property type="match status" value="1"/>
</dbReference>
<feature type="compositionally biased region" description="Polar residues" evidence="6">
    <location>
        <begin position="976"/>
        <end position="991"/>
    </location>
</feature>
<protein>
    <recommendedName>
        <fullName evidence="8">Histone deacetylase interacting domain-containing protein</fullName>
    </recommendedName>
</protein>
<proteinExistence type="predicted"/>
<dbReference type="InterPro" id="IPR036600">
    <property type="entry name" value="PAH_sf"/>
</dbReference>
<dbReference type="GO" id="GO:0010628">
    <property type="term" value="P:positive regulation of gene expression"/>
    <property type="evidence" value="ECO:0007669"/>
    <property type="project" value="UniProtKB-ARBA"/>
</dbReference>
<keyword evidence="7" id="KW-0812">Transmembrane</keyword>
<dbReference type="InterPro" id="IPR003822">
    <property type="entry name" value="PAH"/>
</dbReference>
<organism evidence="9 10">
    <name type="scientific">Achaetomium macrosporum</name>
    <dbReference type="NCBI Taxonomy" id="79813"/>
    <lineage>
        <taxon>Eukaryota</taxon>
        <taxon>Fungi</taxon>
        <taxon>Dikarya</taxon>
        <taxon>Ascomycota</taxon>
        <taxon>Pezizomycotina</taxon>
        <taxon>Sordariomycetes</taxon>
        <taxon>Sordariomycetidae</taxon>
        <taxon>Sordariales</taxon>
        <taxon>Chaetomiaceae</taxon>
        <taxon>Achaetomium</taxon>
    </lineage>
</organism>
<feature type="compositionally biased region" description="Low complexity" evidence="6">
    <location>
        <begin position="698"/>
        <end position="712"/>
    </location>
</feature>